<dbReference type="CDD" id="cd16387">
    <property type="entry name" value="ParB_N_Srx"/>
    <property type="match status" value="1"/>
</dbReference>
<evidence type="ECO:0000313" key="4">
    <source>
        <dbReference type="EMBL" id="AMK16029.1"/>
    </source>
</evidence>
<dbReference type="SMART" id="SM00116">
    <property type="entry name" value="CBS"/>
    <property type="match status" value="2"/>
</dbReference>
<dbReference type="InterPro" id="IPR046342">
    <property type="entry name" value="CBS_dom_sf"/>
</dbReference>
<dbReference type="SUPFAM" id="SSF54631">
    <property type="entry name" value="CBS-domain pair"/>
    <property type="match status" value="1"/>
</dbReference>
<dbReference type="SUPFAM" id="SSF110849">
    <property type="entry name" value="ParB/Sulfiredoxin"/>
    <property type="match status" value="1"/>
</dbReference>
<dbReference type="KEGG" id="mol:YLM1_1472"/>
<keyword evidence="1" id="KW-0677">Repeat</keyword>
<dbReference type="SMART" id="SM00470">
    <property type="entry name" value="ParB"/>
    <property type="match status" value="1"/>
</dbReference>
<dbReference type="InterPro" id="IPR051462">
    <property type="entry name" value="CBS_domain-containing"/>
</dbReference>
<dbReference type="Pfam" id="PF02195">
    <property type="entry name" value="ParB_N"/>
    <property type="match status" value="1"/>
</dbReference>
<dbReference type="InterPro" id="IPR000644">
    <property type="entry name" value="CBS_dom"/>
</dbReference>
<evidence type="ECO:0000313" key="5">
    <source>
        <dbReference type="EMBL" id="SFL69051.1"/>
    </source>
</evidence>
<reference evidence="7" key="4">
    <citation type="submission" date="2016-10" db="EMBL/GenBank/DDBJ databases">
        <authorList>
            <person name="Varghese N."/>
        </authorList>
    </citation>
    <scope>NUCLEOTIDE SEQUENCE [LARGE SCALE GENOMIC DNA]</scope>
    <source>
        <strain evidence="7">DSM 16632</strain>
    </source>
</reference>
<sequence length="269" mass="30892">METERTTVKDYMTKNVYTVKYDTLNKEVIRLMKETKHDGYPVVDEEGHIVGIVTAYDLLLKDWETEYVSGIMSKEVIVAREDMHINDASRVMFRHGISRLPVVDKERHVKGIMTNTDIVRSHIERSTPTKVSAFRETMEKLYDIKTTLTREAVPVEKIKPTQDRVYADELQGRTYELEKGLAEPTIVVKTGDRYILVDGHHRAVASVKLGLDKIDSYVVDFNKDITLGMEKTAEKQGLTNFNDITIIDDDQHPLIALIETIKNTSQRKH</sequence>
<dbReference type="PATRIC" id="fig|294671.3.peg.1533"/>
<name>A0A126R223_METOL</name>
<dbReference type="CDD" id="cd04610">
    <property type="entry name" value="CBS_pair_ParBc_assoc"/>
    <property type="match status" value="1"/>
</dbReference>
<evidence type="ECO:0000259" key="3">
    <source>
        <dbReference type="PROSITE" id="PS51371"/>
    </source>
</evidence>
<feature type="domain" description="CBS" evidence="3">
    <location>
        <begin position="12"/>
        <end position="68"/>
    </location>
</feature>
<proteinExistence type="predicted"/>
<gene>
    <name evidence="5" type="ORF">SAMN02910297_01516</name>
    <name evidence="4" type="ORF">YLM1_1472</name>
</gene>
<dbReference type="PANTHER" id="PTHR48108:SF35">
    <property type="entry name" value="ZINC METALLOPROTEASE MJ0392"/>
    <property type="match status" value="1"/>
</dbReference>
<dbReference type="EMBL" id="CP014265">
    <property type="protein sequence ID" value="AMK16029.1"/>
    <property type="molecule type" value="Genomic_DNA"/>
</dbReference>
<dbReference type="OrthoDB" id="89900at2157"/>
<dbReference type="Gene3D" id="3.90.1530.10">
    <property type="entry name" value="Conserved hypothetical protein from pyrococcus furiosus pfu- 392566-001, ParB domain"/>
    <property type="match status" value="1"/>
</dbReference>
<keyword evidence="6" id="KW-1185">Reference proteome</keyword>
<accession>A0A126R223</accession>
<feature type="domain" description="CBS" evidence="3">
    <location>
        <begin position="72"/>
        <end position="129"/>
    </location>
</feature>
<dbReference type="PROSITE" id="PS51371">
    <property type="entry name" value="CBS"/>
    <property type="match status" value="2"/>
</dbReference>
<evidence type="ECO:0000256" key="1">
    <source>
        <dbReference type="ARBA" id="ARBA00022737"/>
    </source>
</evidence>
<reference evidence="6" key="2">
    <citation type="submission" date="2016-02" db="EMBL/GenBank/DDBJ databases">
        <title>The draft genome sequence of the rumen methanogen Methanobrevibacter olleyae YLM1.</title>
        <authorList>
            <consortium name="New Zealand Agricultural Greenhouse Gas Research Centre/Pastoral Greenhouse Gas Research Consortium"/>
            <person name="Kelly W.J."/>
            <person name="Li D."/>
            <person name="Lambie S.C."/>
            <person name="Attwood G.T."/>
            <person name="Altermann E."/>
            <person name="Leahy S.C."/>
        </authorList>
    </citation>
    <scope>NUCLEOTIDE SEQUENCE [LARGE SCALE GENOMIC DNA]</scope>
    <source>
        <strain evidence="6">YLM1</strain>
    </source>
</reference>
<dbReference type="STRING" id="294671.YLM1_1472"/>
<dbReference type="PIRSF" id="PIRSF004699">
    <property type="entry name" value="UCP004699_CBS_ParB"/>
    <property type="match status" value="1"/>
</dbReference>
<dbReference type="EMBL" id="FOTL01000028">
    <property type="protein sequence ID" value="SFL69051.1"/>
    <property type="molecule type" value="Genomic_DNA"/>
</dbReference>
<reference evidence="4 6" key="1">
    <citation type="journal article" date="2016" name="Genome Announc.">
        <title>Draft Genome Sequence of the Rumen Methanogen Methanobrevibacter olleyae YLM1.</title>
        <authorList>
            <person name="Kelly W.J."/>
            <person name="Li D."/>
            <person name="Lambie S.C."/>
            <person name="Cox F."/>
            <person name="Attwood G.T."/>
            <person name="Altermann E."/>
            <person name="Leahy S.C."/>
        </authorList>
    </citation>
    <scope>NUCLEOTIDE SEQUENCE [LARGE SCALE GENOMIC DNA]</scope>
    <source>
        <strain evidence="4 6">YLM1</strain>
    </source>
</reference>
<dbReference type="Gene3D" id="3.10.580.10">
    <property type="entry name" value="CBS-domain"/>
    <property type="match status" value="2"/>
</dbReference>
<evidence type="ECO:0000313" key="6">
    <source>
        <dbReference type="Proteomes" id="UP000066376"/>
    </source>
</evidence>
<dbReference type="InterPro" id="IPR036086">
    <property type="entry name" value="ParB/Sulfiredoxin_sf"/>
</dbReference>
<dbReference type="InterPro" id="IPR016427">
    <property type="entry name" value="UCP004699_CBS/ParB"/>
</dbReference>
<evidence type="ECO:0000313" key="7">
    <source>
        <dbReference type="Proteomes" id="UP000183442"/>
    </source>
</evidence>
<dbReference type="Pfam" id="PF00571">
    <property type="entry name" value="CBS"/>
    <property type="match status" value="2"/>
</dbReference>
<dbReference type="Proteomes" id="UP000183442">
    <property type="component" value="Unassembled WGS sequence"/>
</dbReference>
<dbReference type="InterPro" id="IPR003115">
    <property type="entry name" value="ParB_N"/>
</dbReference>
<protein>
    <submittedName>
        <fullName evidence="4">CBS domain-containing protein</fullName>
    </submittedName>
    <submittedName>
        <fullName evidence="5">IMP dehydrogenase</fullName>
    </submittedName>
</protein>
<keyword evidence="2" id="KW-0129">CBS domain</keyword>
<reference evidence="5" key="3">
    <citation type="submission" date="2016-10" db="EMBL/GenBank/DDBJ databases">
        <authorList>
            <person name="de Groot N.N."/>
        </authorList>
    </citation>
    <scope>NUCLEOTIDE SEQUENCE [LARGE SCALE GENOMIC DNA]</scope>
    <source>
        <strain evidence="5">DSM 16632</strain>
    </source>
</reference>
<dbReference type="Proteomes" id="UP000066376">
    <property type="component" value="Chromosome"/>
</dbReference>
<dbReference type="GeneID" id="28489790"/>
<dbReference type="PANTHER" id="PTHR48108">
    <property type="entry name" value="CBS DOMAIN-CONTAINING PROTEIN CBSX2, CHLOROPLASTIC"/>
    <property type="match status" value="1"/>
</dbReference>
<dbReference type="RefSeq" id="WP_067147952.1">
    <property type="nucleotide sequence ID" value="NZ_CP014265.1"/>
</dbReference>
<organism evidence="4 6">
    <name type="scientific">Methanobrevibacter olleyae</name>
    <dbReference type="NCBI Taxonomy" id="294671"/>
    <lineage>
        <taxon>Archaea</taxon>
        <taxon>Methanobacteriati</taxon>
        <taxon>Methanobacteriota</taxon>
        <taxon>Methanomada group</taxon>
        <taxon>Methanobacteria</taxon>
        <taxon>Methanobacteriales</taxon>
        <taxon>Methanobacteriaceae</taxon>
        <taxon>Methanobrevibacter</taxon>
    </lineage>
</organism>
<dbReference type="AlphaFoldDB" id="A0A126R223"/>
<evidence type="ECO:0000256" key="2">
    <source>
        <dbReference type="PROSITE-ProRule" id="PRU00703"/>
    </source>
</evidence>